<evidence type="ECO:0000313" key="2">
    <source>
        <dbReference type="EMBL" id="GFN98611.1"/>
    </source>
</evidence>
<comment type="caution">
    <text evidence="2">The sequence shown here is derived from an EMBL/GenBank/DDBJ whole genome shotgun (WGS) entry which is preliminary data.</text>
</comment>
<gene>
    <name evidence="2" type="ORF">PoB_002511700</name>
</gene>
<dbReference type="Proteomes" id="UP000735302">
    <property type="component" value="Unassembled WGS sequence"/>
</dbReference>
<proteinExistence type="predicted"/>
<evidence type="ECO:0000256" key="1">
    <source>
        <dbReference type="SAM" id="MobiDB-lite"/>
    </source>
</evidence>
<dbReference type="EMBL" id="BLXT01002861">
    <property type="protein sequence ID" value="GFN98611.1"/>
    <property type="molecule type" value="Genomic_DNA"/>
</dbReference>
<accession>A0AAV3ZU28</accession>
<reference evidence="2 3" key="1">
    <citation type="journal article" date="2021" name="Elife">
        <title>Chloroplast acquisition without the gene transfer in kleptoplastic sea slugs, Plakobranchus ocellatus.</title>
        <authorList>
            <person name="Maeda T."/>
            <person name="Takahashi S."/>
            <person name="Yoshida T."/>
            <person name="Shimamura S."/>
            <person name="Takaki Y."/>
            <person name="Nagai Y."/>
            <person name="Toyoda A."/>
            <person name="Suzuki Y."/>
            <person name="Arimoto A."/>
            <person name="Ishii H."/>
            <person name="Satoh N."/>
            <person name="Nishiyama T."/>
            <person name="Hasebe M."/>
            <person name="Maruyama T."/>
            <person name="Minagawa J."/>
            <person name="Obokata J."/>
            <person name="Shigenobu S."/>
        </authorList>
    </citation>
    <scope>NUCLEOTIDE SEQUENCE [LARGE SCALE GENOMIC DNA]</scope>
</reference>
<keyword evidence="3" id="KW-1185">Reference proteome</keyword>
<evidence type="ECO:0000313" key="3">
    <source>
        <dbReference type="Proteomes" id="UP000735302"/>
    </source>
</evidence>
<organism evidence="2 3">
    <name type="scientific">Plakobranchus ocellatus</name>
    <dbReference type="NCBI Taxonomy" id="259542"/>
    <lineage>
        <taxon>Eukaryota</taxon>
        <taxon>Metazoa</taxon>
        <taxon>Spiralia</taxon>
        <taxon>Lophotrochozoa</taxon>
        <taxon>Mollusca</taxon>
        <taxon>Gastropoda</taxon>
        <taxon>Heterobranchia</taxon>
        <taxon>Euthyneura</taxon>
        <taxon>Panpulmonata</taxon>
        <taxon>Sacoglossa</taxon>
        <taxon>Placobranchoidea</taxon>
        <taxon>Plakobranchidae</taxon>
        <taxon>Plakobranchus</taxon>
    </lineage>
</organism>
<sequence length="98" mass="10808">MGRGAQLYQLLYTVRTHRPGQGITDCTSAAAGKTCCPLRRWAAPAWPDQTKEDGQDTNPSPPTKIPARDESHCCGWSGCAGDPFWTVDNDTEEPEWSR</sequence>
<feature type="region of interest" description="Disordered" evidence="1">
    <location>
        <begin position="46"/>
        <end position="69"/>
    </location>
</feature>
<dbReference type="AlphaFoldDB" id="A0AAV3ZU28"/>
<name>A0AAV3ZU28_9GAST</name>
<protein>
    <submittedName>
        <fullName evidence="2">Uncharacterized protein</fullName>
    </submittedName>
</protein>